<gene>
    <name evidence="1" type="ORF">ACFOW8_28635</name>
</gene>
<name>A0ABV8LDX6_9NOCA</name>
<keyword evidence="2" id="KW-1185">Reference proteome</keyword>
<reference evidence="2" key="1">
    <citation type="journal article" date="2019" name="Int. J. Syst. Evol. Microbiol.">
        <title>The Global Catalogue of Microorganisms (GCM) 10K type strain sequencing project: providing services to taxonomists for standard genome sequencing and annotation.</title>
        <authorList>
            <consortium name="The Broad Institute Genomics Platform"/>
            <consortium name="The Broad Institute Genome Sequencing Center for Infectious Disease"/>
            <person name="Wu L."/>
            <person name="Ma J."/>
        </authorList>
    </citation>
    <scope>NUCLEOTIDE SEQUENCE [LARGE SCALE GENOMIC DNA]</scope>
    <source>
        <strain evidence="2">CGMCC 4.7204</strain>
    </source>
</reference>
<evidence type="ECO:0000313" key="2">
    <source>
        <dbReference type="Proteomes" id="UP001595767"/>
    </source>
</evidence>
<dbReference type="RefSeq" id="WP_378554785.1">
    <property type="nucleotide sequence ID" value="NZ_JBHSBA010000016.1"/>
</dbReference>
<dbReference type="EMBL" id="JBHSBA010000016">
    <property type="protein sequence ID" value="MFC4128905.1"/>
    <property type="molecule type" value="Genomic_DNA"/>
</dbReference>
<protein>
    <submittedName>
        <fullName evidence="1">Uncharacterized protein</fullName>
    </submittedName>
</protein>
<sequence>MPRTPEQREADDALTTAIETVWDAYLELDDDNDPGLLTDYMVIAVRRGYAEDGDPWAQVWRFTRDDSVPEHIQLGLLEQTRTWLTRPDFVVVDDEE</sequence>
<comment type="caution">
    <text evidence="1">The sequence shown here is derived from an EMBL/GenBank/DDBJ whole genome shotgun (WGS) entry which is preliminary data.</text>
</comment>
<evidence type="ECO:0000313" key="1">
    <source>
        <dbReference type="EMBL" id="MFC4128905.1"/>
    </source>
</evidence>
<accession>A0ABV8LDX6</accession>
<proteinExistence type="predicted"/>
<organism evidence="1 2">
    <name type="scientific">Nocardia rhizosphaerae</name>
    <dbReference type="NCBI Taxonomy" id="1691571"/>
    <lineage>
        <taxon>Bacteria</taxon>
        <taxon>Bacillati</taxon>
        <taxon>Actinomycetota</taxon>
        <taxon>Actinomycetes</taxon>
        <taxon>Mycobacteriales</taxon>
        <taxon>Nocardiaceae</taxon>
        <taxon>Nocardia</taxon>
    </lineage>
</organism>
<dbReference type="Proteomes" id="UP001595767">
    <property type="component" value="Unassembled WGS sequence"/>
</dbReference>